<dbReference type="Proteomes" id="UP000290819">
    <property type="component" value="Unassembled WGS sequence"/>
</dbReference>
<proteinExistence type="predicted"/>
<keyword evidence="1" id="KW-0732">Signal</keyword>
<feature type="signal peptide" evidence="1">
    <location>
        <begin position="1"/>
        <end position="28"/>
    </location>
</feature>
<dbReference type="AlphaFoldDB" id="A0A4Q1UJ78"/>
<dbReference type="EMBL" id="MZXW01000054">
    <property type="protein sequence ID" value="RXT34478.1"/>
    <property type="molecule type" value="Genomic_DNA"/>
</dbReference>
<comment type="caution">
    <text evidence="2">The sequence shown here is derived from an EMBL/GenBank/DDBJ whole genome shotgun (WGS) entry which is preliminary data.</text>
</comment>
<feature type="chain" id="PRO_5020666888" evidence="1">
    <location>
        <begin position="29"/>
        <end position="139"/>
    </location>
</feature>
<protein>
    <submittedName>
        <fullName evidence="2">Uncharacterized protein</fullName>
    </submittedName>
</protein>
<name>A0A4Q1UJ78_9BRAD</name>
<reference evidence="2 3" key="1">
    <citation type="submission" date="2017-03" db="EMBL/GenBank/DDBJ databases">
        <authorList>
            <person name="Safronova V.I."/>
            <person name="Sazanova A.L."/>
            <person name="Chirak E.R."/>
        </authorList>
    </citation>
    <scope>NUCLEOTIDE SEQUENCE [LARGE SCALE GENOMIC DNA]</scope>
    <source>
        <strain evidence="2 3">Opo-243</strain>
    </source>
</reference>
<organism evidence="2 3">
    <name type="scientific">Bradyrhizobium betae</name>
    <dbReference type="NCBI Taxonomy" id="244734"/>
    <lineage>
        <taxon>Bacteria</taxon>
        <taxon>Pseudomonadati</taxon>
        <taxon>Pseudomonadota</taxon>
        <taxon>Alphaproteobacteria</taxon>
        <taxon>Hyphomicrobiales</taxon>
        <taxon>Nitrobacteraceae</taxon>
        <taxon>Bradyrhizobium</taxon>
    </lineage>
</organism>
<accession>A0A4Q1UJ78</accession>
<gene>
    <name evidence="2" type="ORF">B5V03_37620</name>
</gene>
<sequence length="139" mass="15351">MFRSTIRLVQLAATVMAAFLSMASPAYAKDYTLDYGVETSTDGDVGSTSCPYGVCRVGIKKLNITLIIFRYRDDPRHARVEIEGKPGCCFFELGAQSQRIVLDDNPPPSLRFFTGAAARGLLLFQNEPAGILDLRFHLD</sequence>
<evidence type="ECO:0000313" key="2">
    <source>
        <dbReference type="EMBL" id="RXT34478.1"/>
    </source>
</evidence>
<evidence type="ECO:0000256" key="1">
    <source>
        <dbReference type="SAM" id="SignalP"/>
    </source>
</evidence>
<evidence type="ECO:0000313" key="3">
    <source>
        <dbReference type="Proteomes" id="UP000290819"/>
    </source>
</evidence>
<keyword evidence="3" id="KW-1185">Reference proteome</keyword>